<feature type="transmembrane region" description="Helical" evidence="1">
    <location>
        <begin position="111"/>
        <end position="129"/>
    </location>
</feature>
<feature type="transmembrane region" description="Helical" evidence="1">
    <location>
        <begin position="145"/>
        <end position="163"/>
    </location>
</feature>
<name>A0AA37SNW9_9BACT</name>
<organism evidence="2 3">
    <name type="scientific">Portibacter lacus</name>
    <dbReference type="NCBI Taxonomy" id="1099794"/>
    <lineage>
        <taxon>Bacteria</taxon>
        <taxon>Pseudomonadati</taxon>
        <taxon>Bacteroidota</taxon>
        <taxon>Saprospiria</taxon>
        <taxon>Saprospirales</taxon>
        <taxon>Haliscomenobacteraceae</taxon>
        <taxon>Portibacter</taxon>
    </lineage>
</organism>
<proteinExistence type="predicted"/>
<accession>A0AA37SNW9</accession>
<feature type="transmembrane region" description="Helical" evidence="1">
    <location>
        <begin position="80"/>
        <end position="99"/>
    </location>
</feature>
<gene>
    <name evidence="2" type="ORF">GCM10007940_08510</name>
</gene>
<dbReference type="RefSeq" id="WP_235293037.1">
    <property type="nucleotide sequence ID" value="NZ_BSOH01000005.1"/>
</dbReference>
<evidence type="ECO:0000313" key="2">
    <source>
        <dbReference type="EMBL" id="GLR16236.1"/>
    </source>
</evidence>
<feature type="transmembrane region" description="Helical" evidence="1">
    <location>
        <begin position="12"/>
        <end position="32"/>
    </location>
</feature>
<dbReference type="Proteomes" id="UP001156666">
    <property type="component" value="Unassembled WGS sequence"/>
</dbReference>
<reference evidence="2" key="2">
    <citation type="submission" date="2023-01" db="EMBL/GenBank/DDBJ databases">
        <title>Draft genome sequence of Portibacter lacus strain NBRC 108769.</title>
        <authorList>
            <person name="Sun Q."/>
            <person name="Mori K."/>
        </authorList>
    </citation>
    <scope>NUCLEOTIDE SEQUENCE</scope>
    <source>
        <strain evidence="2">NBRC 108769</strain>
    </source>
</reference>
<evidence type="ECO:0000313" key="3">
    <source>
        <dbReference type="Proteomes" id="UP001156666"/>
    </source>
</evidence>
<feature type="transmembrane region" description="Helical" evidence="1">
    <location>
        <begin position="44"/>
        <end position="68"/>
    </location>
</feature>
<keyword evidence="1" id="KW-0472">Membrane</keyword>
<feature type="transmembrane region" description="Helical" evidence="1">
    <location>
        <begin position="170"/>
        <end position="188"/>
    </location>
</feature>
<keyword evidence="3" id="KW-1185">Reference proteome</keyword>
<keyword evidence="1" id="KW-0812">Transmembrane</keyword>
<feature type="transmembrane region" description="Helical" evidence="1">
    <location>
        <begin position="200"/>
        <end position="220"/>
    </location>
</feature>
<evidence type="ECO:0000256" key="1">
    <source>
        <dbReference type="SAM" id="Phobius"/>
    </source>
</evidence>
<sequence length="355" mass="40791">MGDLAHATLNFYGWWQAVTCCFAFLALMSIWWHLGRLKNDYSQIWLALSVLCWSLTGVAEILFSIGVFEDAQILNGLASIFSLANSFFILLSLPWFKYIPERIKPIIKSKYWIYIIGLPFVFSILPTLSKMMRSSSYGLMSELDVYYSILTLAFLGWVLWESFAKRRLKLLAWLSVACIVITFAAQVYKLTGNELDMRLFSAIFKSTLIMLFFALALSWVKDLSEKVVAIPGAFKIFIKDKSVKLDGYPGKSEVQFMLSNAPYELLLTFANAKKEKDGWLEIKPKSDRRNENQYAIKDHNEIKRLTHAMLDGIYGKNNWTKEQHEIPFKKSFYETSAEAARKIRLLIPAENITIG</sequence>
<protein>
    <submittedName>
        <fullName evidence="2">Uncharacterized protein</fullName>
    </submittedName>
</protein>
<dbReference type="AlphaFoldDB" id="A0AA37SNW9"/>
<comment type="caution">
    <text evidence="2">The sequence shown here is derived from an EMBL/GenBank/DDBJ whole genome shotgun (WGS) entry which is preliminary data.</text>
</comment>
<keyword evidence="1" id="KW-1133">Transmembrane helix</keyword>
<reference evidence="2" key="1">
    <citation type="journal article" date="2014" name="Int. J. Syst. Evol. Microbiol.">
        <title>Complete genome sequence of Corynebacterium casei LMG S-19264T (=DSM 44701T), isolated from a smear-ripened cheese.</title>
        <authorList>
            <consortium name="US DOE Joint Genome Institute (JGI-PGF)"/>
            <person name="Walter F."/>
            <person name="Albersmeier A."/>
            <person name="Kalinowski J."/>
            <person name="Ruckert C."/>
        </authorList>
    </citation>
    <scope>NUCLEOTIDE SEQUENCE</scope>
    <source>
        <strain evidence="2">NBRC 108769</strain>
    </source>
</reference>
<dbReference type="EMBL" id="BSOH01000005">
    <property type="protein sequence ID" value="GLR16236.1"/>
    <property type="molecule type" value="Genomic_DNA"/>
</dbReference>